<proteinExistence type="predicted"/>
<evidence type="ECO:0000313" key="9">
    <source>
        <dbReference type="EMBL" id="MBE9396128.1"/>
    </source>
</evidence>
<name>A0A8J7FF82_9GAMM</name>
<dbReference type="NCBIfam" id="TIGR04178">
    <property type="entry name" value="exo_archaeo"/>
    <property type="match status" value="1"/>
</dbReference>
<keyword evidence="4 8" id="KW-0812">Transmembrane</keyword>
<keyword evidence="7 8" id="KW-0472">Membrane</keyword>
<evidence type="ECO:0000256" key="5">
    <source>
        <dbReference type="ARBA" id="ARBA00022801"/>
    </source>
</evidence>
<organism evidence="9 10">
    <name type="scientific">Pontibacterium sinense</name>
    <dbReference type="NCBI Taxonomy" id="2781979"/>
    <lineage>
        <taxon>Bacteria</taxon>
        <taxon>Pseudomonadati</taxon>
        <taxon>Pseudomonadota</taxon>
        <taxon>Gammaproteobacteria</taxon>
        <taxon>Oceanospirillales</taxon>
        <taxon>Oceanospirillaceae</taxon>
        <taxon>Pontibacterium</taxon>
    </lineage>
</organism>
<evidence type="ECO:0000256" key="3">
    <source>
        <dbReference type="ARBA" id="ARBA00022670"/>
    </source>
</evidence>
<evidence type="ECO:0000256" key="6">
    <source>
        <dbReference type="ARBA" id="ARBA00022989"/>
    </source>
</evidence>
<comment type="caution">
    <text evidence="9">The sequence shown here is derived from an EMBL/GenBank/DDBJ whole genome shotgun (WGS) entry which is preliminary data.</text>
</comment>
<dbReference type="RefSeq" id="WP_193951685.1">
    <property type="nucleotide sequence ID" value="NZ_JADEYS010000002.1"/>
</dbReference>
<evidence type="ECO:0000256" key="2">
    <source>
        <dbReference type="ARBA" id="ARBA00022475"/>
    </source>
</evidence>
<dbReference type="EMBL" id="JADEYS010000002">
    <property type="protein sequence ID" value="MBE9396128.1"/>
    <property type="molecule type" value="Genomic_DNA"/>
</dbReference>
<keyword evidence="3" id="KW-0645">Protease</keyword>
<feature type="transmembrane region" description="Helical" evidence="8">
    <location>
        <begin position="18"/>
        <end position="36"/>
    </location>
</feature>
<protein>
    <submittedName>
        <fullName evidence="9">Archaeosortase/exosortase family protein</fullName>
    </submittedName>
</protein>
<evidence type="ECO:0000256" key="4">
    <source>
        <dbReference type="ARBA" id="ARBA00022692"/>
    </source>
</evidence>
<keyword evidence="6 8" id="KW-1133">Transmembrane helix</keyword>
<dbReference type="GO" id="GO:0005886">
    <property type="term" value="C:plasma membrane"/>
    <property type="evidence" value="ECO:0007669"/>
    <property type="project" value="UniProtKB-SubCell"/>
</dbReference>
<dbReference type="InterPro" id="IPR026392">
    <property type="entry name" value="Exo/Archaeosortase_dom"/>
</dbReference>
<dbReference type="AlphaFoldDB" id="A0A8J7FF82"/>
<dbReference type="Proteomes" id="UP000640333">
    <property type="component" value="Unassembled WGS sequence"/>
</dbReference>
<evidence type="ECO:0000313" key="10">
    <source>
        <dbReference type="Proteomes" id="UP000640333"/>
    </source>
</evidence>
<keyword evidence="10" id="KW-1185">Reference proteome</keyword>
<feature type="transmembrane region" description="Helical" evidence="8">
    <location>
        <begin position="82"/>
        <end position="113"/>
    </location>
</feature>
<feature type="transmembrane region" description="Helical" evidence="8">
    <location>
        <begin position="220"/>
        <end position="243"/>
    </location>
</feature>
<evidence type="ECO:0000256" key="7">
    <source>
        <dbReference type="ARBA" id="ARBA00023136"/>
    </source>
</evidence>
<dbReference type="GO" id="GO:0006508">
    <property type="term" value="P:proteolysis"/>
    <property type="evidence" value="ECO:0007669"/>
    <property type="project" value="UniProtKB-KW"/>
</dbReference>
<gene>
    <name evidence="9" type="ORF">IOQ59_02510</name>
</gene>
<feature type="transmembrane region" description="Helical" evidence="8">
    <location>
        <begin position="183"/>
        <end position="208"/>
    </location>
</feature>
<feature type="transmembrane region" description="Helical" evidence="8">
    <location>
        <begin position="48"/>
        <end position="70"/>
    </location>
</feature>
<keyword evidence="5" id="KW-0378">Hydrolase</keyword>
<keyword evidence="2" id="KW-1003">Cell membrane</keyword>
<accession>A0A8J7FF82</accession>
<comment type="subcellular location">
    <subcellularLocation>
        <location evidence="1">Cell membrane</location>
        <topology evidence="1">Multi-pass membrane protein</topology>
    </subcellularLocation>
</comment>
<dbReference type="GO" id="GO:0008233">
    <property type="term" value="F:peptidase activity"/>
    <property type="evidence" value="ECO:0007669"/>
    <property type="project" value="UniProtKB-KW"/>
</dbReference>
<evidence type="ECO:0000256" key="1">
    <source>
        <dbReference type="ARBA" id="ARBA00004651"/>
    </source>
</evidence>
<sequence length="305" mass="33828">MIRTLIGCQSSDLKVPPLLPLLIALAIFNAILPATIEHIRVSGFVDALLQGFGQSFVIWLSLAIAVWLYNRSDIDRTTPPNIVLLLCLLLSLMLAIPLATLSWCIAAVLVLLWRSAFRHDHYSRAVTILVCAVALREPVSRVCLTLFSSEILSFDASIAALMLQMFNQEFVVNNNLIVQPNGYSLLILTGCSAFGNLSLSLLLWLALTQMVHQHVRYTDLTRIILIAMLVVALNALRLALMALDPEWYELLHQGMGAGIYEGLGLISTLLCVRWRTRHEDTSAYIQPTAHNSVSRSNTGTRDSHL</sequence>
<reference evidence="9" key="1">
    <citation type="submission" date="2020-10" db="EMBL/GenBank/DDBJ databases">
        <title>Bacterium isolated from coastal waters sediment.</title>
        <authorList>
            <person name="Chen R.-J."/>
            <person name="Lu D.-C."/>
            <person name="Zhu K.-L."/>
            <person name="Du Z.-J."/>
        </authorList>
    </citation>
    <scope>NUCLEOTIDE SEQUENCE</scope>
    <source>
        <strain evidence="9">N1Y112</strain>
    </source>
</reference>
<feature type="transmembrane region" description="Helical" evidence="8">
    <location>
        <begin position="255"/>
        <end position="272"/>
    </location>
</feature>
<evidence type="ECO:0000256" key="8">
    <source>
        <dbReference type="SAM" id="Phobius"/>
    </source>
</evidence>